<comment type="similarity">
    <text evidence="3">Belongs to the acetyltransferase family. RimJ subfamily.</text>
</comment>
<dbReference type="InterPro" id="IPR016181">
    <property type="entry name" value="Acyl_CoA_acyltransferase"/>
</dbReference>
<dbReference type="PANTHER" id="PTHR43792">
    <property type="entry name" value="GNAT FAMILY, PUTATIVE (AFU_ORTHOLOGUE AFUA_3G00765)-RELATED-RELATED"/>
    <property type="match status" value="1"/>
</dbReference>
<proteinExistence type="inferred from homology"/>
<evidence type="ECO:0000256" key="2">
    <source>
        <dbReference type="ARBA" id="ARBA00023315"/>
    </source>
</evidence>
<feature type="domain" description="N-acetyltransferase" evidence="4">
    <location>
        <begin position="6"/>
        <end position="162"/>
    </location>
</feature>
<dbReference type="PROSITE" id="PS51186">
    <property type="entry name" value="GNAT"/>
    <property type="match status" value="1"/>
</dbReference>
<dbReference type="PANTHER" id="PTHR43792:SF8">
    <property type="entry name" value="[RIBOSOMAL PROTEIN US5]-ALANINE N-ACETYLTRANSFERASE"/>
    <property type="match status" value="1"/>
</dbReference>
<accession>A0A2T0K2M4</accession>
<dbReference type="RefSeq" id="WP_106326440.1">
    <property type="nucleotide sequence ID" value="NZ_BOMO01000064.1"/>
</dbReference>
<dbReference type="InterPro" id="IPR051531">
    <property type="entry name" value="N-acetyltransferase"/>
</dbReference>
<dbReference type="AlphaFoldDB" id="A0A2T0K2M4"/>
<dbReference type="Proteomes" id="UP000239415">
    <property type="component" value="Unassembled WGS sequence"/>
</dbReference>
<dbReference type="GO" id="GO:0008999">
    <property type="term" value="F:protein-N-terminal-alanine acetyltransferase activity"/>
    <property type="evidence" value="ECO:0007669"/>
    <property type="project" value="TreeGrafter"/>
</dbReference>
<protein>
    <submittedName>
        <fullName evidence="5">Ribosomal-protein-alanine N-acetyltransferase</fullName>
    </submittedName>
</protein>
<dbReference type="InterPro" id="IPR000182">
    <property type="entry name" value="GNAT_dom"/>
</dbReference>
<dbReference type="GO" id="GO:0005737">
    <property type="term" value="C:cytoplasm"/>
    <property type="evidence" value="ECO:0007669"/>
    <property type="project" value="TreeGrafter"/>
</dbReference>
<dbReference type="Pfam" id="PF13302">
    <property type="entry name" value="Acetyltransf_3"/>
    <property type="match status" value="1"/>
</dbReference>
<keyword evidence="6" id="KW-1185">Reference proteome</keyword>
<dbReference type="EMBL" id="PVMZ01000018">
    <property type="protein sequence ID" value="PRX16823.1"/>
    <property type="molecule type" value="Genomic_DNA"/>
</dbReference>
<dbReference type="SUPFAM" id="SSF55729">
    <property type="entry name" value="Acyl-CoA N-acyltransferases (Nat)"/>
    <property type="match status" value="1"/>
</dbReference>
<evidence type="ECO:0000313" key="6">
    <source>
        <dbReference type="Proteomes" id="UP000239415"/>
    </source>
</evidence>
<dbReference type="OrthoDB" id="5125488at2"/>
<keyword evidence="1 5" id="KW-0808">Transferase</keyword>
<reference evidence="5 6" key="1">
    <citation type="submission" date="2018-03" db="EMBL/GenBank/DDBJ databases">
        <title>Genomic Encyclopedia of Archaeal and Bacterial Type Strains, Phase II (KMG-II): from individual species to whole genera.</title>
        <authorList>
            <person name="Goeker M."/>
        </authorList>
    </citation>
    <scope>NUCLEOTIDE SEQUENCE [LARGE SCALE GENOMIC DNA]</scope>
    <source>
        <strain evidence="5 6">DSM 43146</strain>
    </source>
</reference>
<evidence type="ECO:0000259" key="4">
    <source>
        <dbReference type="PROSITE" id="PS51186"/>
    </source>
</evidence>
<dbReference type="Gene3D" id="3.40.630.30">
    <property type="match status" value="1"/>
</dbReference>
<sequence>MGDPEFALVRLHEDHAPALLEFEVANRAWFARSIPDRGDAYFAEFDARHAALLAEQATGLCHFHVLVDEAGAIVGRFNLVDVAEGGAELGFRMAERSTGRGLAKLGVRRICDAARDEYGLQWLNARARPWNTGSLGVLRSTGFRVVRADDDFVQHVRELRAG</sequence>
<evidence type="ECO:0000256" key="3">
    <source>
        <dbReference type="ARBA" id="ARBA00038502"/>
    </source>
</evidence>
<comment type="caution">
    <text evidence="5">The sequence shown here is derived from an EMBL/GenBank/DDBJ whole genome shotgun (WGS) entry which is preliminary data.</text>
</comment>
<name>A0A2T0K2M4_9ACTN</name>
<organism evidence="5 6">
    <name type="scientific">Actinoplanes italicus</name>
    <dbReference type="NCBI Taxonomy" id="113567"/>
    <lineage>
        <taxon>Bacteria</taxon>
        <taxon>Bacillati</taxon>
        <taxon>Actinomycetota</taxon>
        <taxon>Actinomycetes</taxon>
        <taxon>Micromonosporales</taxon>
        <taxon>Micromonosporaceae</taxon>
        <taxon>Actinoplanes</taxon>
    </lineage>
</organism>
<evidence type="ECO:0000313" key="5">
    <source>
        <dbReference type="EMBL" id="PRX16823.1"/>
    </source>
</evidence>
<keyword evidence="2" id="KW-0012">Acyltransferase</keyword>
<evidence type="ECO:0000256" key="1">
    <source>
        <dbReference type="ARBA" id="ARBA00022679"/>
    </source>
</evidence>
<gene>
    <name evidence="5" type="ORF">CLV67_118154</name>
</gene>